<dbReference type="RefSeq" id="WP_125715237.1">
    <property type="nucleotide sequence ID" value="NZ_JBHTOP010000022.1"/>
</dbReference>
<dbReference type="PANTHER" id="PTHR32309">
    <property type="entry name" value="TYROSINE-PROTEIN KINASE"/>
    <property type="match status" value="1"/>
</dbReference>
<evidence type="ECO:0000256" key="2">
    <source>
        <dbReference type="ARBA" id="ARBA00005132"/>
    </source>
</evidence>
<evidence type="ECO:0000256" key="9">
    <source>
        <dbReference type="ARBA" id="ARBA00023136"/>
    </source>
</evidence>
<evidence type="ECO:0000256" key="10">
    <source>
        <dbReference type="ARBA" id="ARBA00023169"/>
    </source>
</evidence>
<protein>
    <recommendedName>
        <fullName evidence="4">Capsular polysaccharide biosynthesis protein CpsC</fullName>
    </recommendedName>
</protein>
<proteinExistence type="inferred from homology"/>
<keyword evidence="9 12" id="KW-0472">Membrane</keyword>
<keyword evidence="15" id="KW-1185">Reference proteome</keyword>
<dbReference type="Proteomes" id="UP001597267">
    <property type="component" value="Unassembled WGS sequence"/>
</dbReference>
<accession>A0ABW4J6Q5</accession>
<comment type="subcellular location">
    <subcellularLocation>
        <location evidence="1">Cell membrane</location>
        <topology evidence="1">Multi-pass membrane protein</topology>
    </subcellularLocation>
</comment>
<comment type="pathway">
    <text evidence="2">Capsule biogenesis; capsule polysaccharide biosynthesis.</text>
</comment>
<evidence type="ECO:0000256" key="12">
    <source>
        <dbReference type="SAM" id="Phobius"/>
    </source>
</evidence>
<evidence type="ECO:0000256" key="3">
    <source>
        <dbReference type="ARBA" id="ARBA00006683"/>
    </source>
</evidence>
<feature type="domain" description="Polysaccharide chain length determinant N-terminal" evidence="13">
    <location>
        <begin position="7"/>
        <end position="95"/>
    </location>
</feature>
<comment type="similarity">
    <text evidence="3">Belongs to the CpsC/CapA family.</text>
</comment>
<dbReference type="EMBL" id="JBHTOP010000022">
    <property type="protein sequence ID" value="MFD1672046.1"/>
    <property type="molecule type" value="Genomic_DNA"/>
</dbReference>
<evidence type="ECO:0000256" key="1">
    <source>
        <dbReference type="ARBA" id="ARBA00004651"/>
    </source>
</evidence>
<dbReference type="InterPro" id="IPR003856">
    <property type="entry name" value="LPS_length_determ_N"/>
</dbReference>
<dbReference type="PANTHER" id="PTHR32309:SF13">
    <property type="entry name" value="FERRIC ENTEROBACTIN TRANSPORT PROTEIN FEPE"/>
    <property type="match status" value="1"/>
</dbReference>
<evidence type="ECO:0000259" key="13">
    <source>
        <dbReference type="Pfam" id="PF02706"/>
    </source>
</evidence>
<keyword evidence="7" id="KW-0972">Capsule biogenesis/degradation</keyword>
<gene>
    <name evidence="14" type="ORF">ACFQ5M_08060</name>
</gene>
<evidence type="ECO:0000313" key="15">
    <source>
        <dbReference type="Proteomes" id="UP001597267"/>
    </source>
</evidence>
<dbReference type="Pfam" id="PF02706">
    <property type="entry name" value="Wzz"/>
    <property type="match status" value="1"/>
</dbReference>
<feature type="transmembrane region" description="Helical" evidence="12">
    <location>
        <begin position="180"/>
        <end position="197"/>
    </location>
</feature>
<evidence type="ECO:0000256" key="6">
    <source>
        <dbReference type="ARBA" id="ARBA00022692"/>
    </source>
</evidence>
<dbReference type="InterPro" id="IPR050445">
    <property type="entry name" value="Bact_polysacc_biosynth/exp"/>
</dbReference>
<comment type="caution">
    <text evidence="14">The sequence shown here is derived from an EMBL/GenBank/DDBJ whole genome shotgun (WGS) entry which is preliminary data.</text>
</comment>
<evidence type="ECO:0000256" key="8">
    <source>
        <dbReference type="ARBA" id="ARBA00022989"/>
    </source>
</evidence>
<evidence type="ECO:0000256" key="5">
    <source>
        <dbReference type="ARBA" id="ARBA00022475"/>
    </source>
</evidence>
<evidence type="ECO:0000313" key="14">
    <source>
        <dbReference type="EMBL" id="MFD1672046.1"/>
    </source>
</evidence>
<sequence>MEMNTVISIERILVILKKHFRLVGLITLLITGGVWAGTYFLMTPQYQASAQVLVNRKQSNTVVQANQIQTDIQMINTYKDIIRNPIILDDVVQNLRAKGDFTGNVQQLQKMITISNKENSQVFSVDVRAKNPYLAADIANETVEVFKKKIGKIMSVNNISIISKAKTDHRVVSPSLKKNLAVGLVGGFLIGLLLAILREYFDKTVKDVQFISETLDLPNLGLVFEIPESTKRQVPKTAKTEKSRTAKRIQG</sequence>
<name>A0ABW4J6Q5_9LACO</name>
<organism evidence="14 15">
    <name type="scientific">Agrilactobacillus yilanensis</name>
    <dbReference type="NCBI Taxonomy" id="2485997"/>
    <lineage>
        <taxon>Bacteria</taxon>
        <taxon>Bacillati</taxon>
        <taxon>Bacillota</taxon>
        <taxon>Bacilli</taxon>
        <taxon>Lactobacillales</taxon>
        <taxon>Lactobacillaceae</taxon>
        <taxon>Agrilactobacillus</taxon>
    </lineage>
</organism>
<evidence type="ECO:0000256" key="11">
    <source>
        <dbReference type="ARBA" id="ARBA00045736"/>
    </source>
</evidence>
<keyword evidence="6 12" id="KW-0812">Transmembrane</keyword>
<keyword evidence="8 12" id="KW-1133">Transmembrane helix</keyword>
<evidence type="ECO:0000256" key="7">
    <source>
        <dbReference type="ARBA" id="ARBA00022903"/>
    </source>
</evidence>
<keyword evidence="5" id="KW-1003">Cell membrane</keyword>
<reference evidence="15" key="1">
    <citation type="journal article" date="2019" name="Int. J. Syst. Evol. Microbiol.">
        <title>The Global Catalogue of Microorganisms (GCM) 10K type strain sequencing project: providing services to taxonomists for standard genome sequencing and annotation.</title>
        <authorList>
            <consortium name="The Broad Institute Genomics Platform"/>
            <consortium name="The Broad Institute Genome Sequencing Center for Infectious Disease"/>
            <person name="Wu L."/>
            <person name="Ma J."/>
        </authorList>
    </citation>
    <scope>NUCLEOTIDE SEQUENCE [LARGE SCALE GENOMIC DNA]</scope>
    <source>
        <strain evidence="15">CCM 8896</strain>
    </source>
</reference>
<feature type="transmembrane region" description="Helical" evidence="12">
    <location>
        <begin position="20"/>
        <end position="42"/>
    </location>
</feature>
<evidence type="ECO:0000256" key="4">
    <source>
        <dbReference type="ARBA" id="ARBA00020739"/>
    </source>
</evidence>
<keyword evidence="10" id="KW-0270">Exopolysaccharide synthesis</keyword>
<comment type="function">
    <text evidence="11">Required for CpsD phosphorylation. Involved in the regulation of capsular polysaccharide biosynthesis. May be part of a complex that directs the coordinated polymerization and export to the cell surface of the capsular polysaccharide.</text>
</comment>